<comment type="caution">
    <text evidence="2">The sequence shown here is derived from an EMBL/GenBank/DDBJ whole genome shotgun (WGS) entry which is preliminary data.</text>
</comment>
<protein>
    <recommendedName>
        <fullName evidence="4">G-protein coupled receptors family 1 profile domain-containing protein</fullName>
    </recommendedName>
</protein>
<accession>A0A016TMR5</accession>
<evidence type="ECO:0000313" key="3">
    <source>
        <dbReference type="Proteomes" id="UP000024635"/>
    </source>
</evidence>
<dbReference type="Proteomes" id="UP000024635">
    <property type="component" value="Unassembled WGS sequence"/>
</dbReference>
<sequence length="201" mass="22602">MKVFFSGPYLFVGICTVVNAIITSQDETLVLSFCLTVNAVSRGFYDYILLLRISCISFSAIAYVLIIARLNKQFARMAKIQVGRRESHQFDSIRRSTVTVGLSTANAVVFLLIPDIIKYIGIYDYSKTYVTILFSLSMTNVILNALIFSYRHMEILTSLKQILCSLLRYGPLKIKHKNGDITCKVVPMSSRKAHTITHTAA</sequence>
<dbReference type="Gene3D" id="1.20.1070.10">
    <property type="entry name" value="Rhodopsin 7-helix transmembrane proteins"/>
    <property type="match status" value="1"/>
</dbReference>
<proteinExistence type="predicted"/>
<gene>
    <name evidence="2" type="primary">Acey_s0088.g2118</name>
    <name evidence="2" type="ORF">Y032_0088g2118</name>
</gene>
<reference evidence="3" key="1">
    <citation type="journal article" date="2015" name="Nat. Genet.">
        <title>The genome and transcriptome of the zoonotic hookworm Ancylostoma ceylanicum identify infection-specific gene families.</title>
        <authorList>
            <person name="Schwarz E.M."/>
            <person name="Hu Y."/>
            <person name="Antoshechkin I."/>
            <person name="Miller M.M."/>
            <person name="Sternberg P.W."/>
            <person name="Aroian R.V."/>
        </authorList>
    </citation>
    <scope>NUCLEOTIDE SEQUENCE</scope>
    <source>
        <strain evidence="3">HY135</strain>
    </source>
</reference>
<dbReference type="AlphaFoldDB" id="A0A016TMR5"/>
<organism evidence="2 3">
    <name type="scientific">Ancylostoma ceylanicum</name>
    <dbReference type="NCBI Taxonomy" id="53326"/>
    <lineage>
        <taxon>Eukaryota</taxon>
        <taxon>Metazoa</taxon>
        <taxon>Ecdysozoa</taxon>
        <taxon>Nematoda</taxon>
        <taxon>Chromadorea</taxon>
        <taxon>Rhabditida</taxon>
        <taxon>Rhabditina</taxon>
        <taxon>Rhabditomorpha</taxon>
        <taxon>Strongyloidea</taxon>
        <taxon>Ancylostomatidae</taxon>
        <taxon>Ancylostomatinae</taxon>
        <taxon>Ancylostoma</taxon>
    </lineage>
</organism>
<evidence type="ECO:0000313" key="2">
    <source>
        <dbReference type="EMBL" id="EYC04284.1"/>
    </source>
</evidence>
<keyword evidence="1" id="KW-1133">Transmembrane helix</keyword>
<keyword evidence="1" id="KW-0472">Membrane</keyword>
<feature type="transmembrane region" description="Helical" evidence="1">
    <location>
        <begin position="44"/>
        <end position="68"/>
    </location>
</feature>
<name>A0A016TMR5_9BILA</name>
<evidence type="ECO:0000256" key="1">
    <source>
        <dbReference type="SAM" id="Phobius"/>
    </source>
</evidence>
<keyword evidence="3" id="KW-1185">Reference proteome</keyword>
<keyword evidence="1" id="KW-0812">Transmembrane</keyword>
<dbReference type="OrthoDB" id="5872702at2759"/>
<feature type="transmembrane region" description="Helical" evidence="1">
    <location>
        <begin position="98"/>
        <end position="117"/>
    </location>
</feature>
<feature type="transmembrane region" description="Helical" evidence="1">
    <location>
        <begin position="129"/>
        <end position="150"/>
    </location>
</feature>
<evidence type="ECO:0008006" key="4">
    <source>
        <dbReference type="Google" id="ProtNLM"/>
    </source>
</evidence>
<dbReference type="EMBL" id="JARK01001424">
    <property type="protein sequence ID" value="EYC04284.1"/>
    <property type="molecule type" value="Genomic_DNA"/>
</dbReference>